<reference evidence="1" key="1">
    <citation type="journal article" date="2014" name="Front. Microbiol.">
        <title>High frequency of phylogenetically diverse reductive dehalogenase-homologous genes in deep subseafloor sedimentary metagenomes.</title>
        <authorList>
            <person name="Kawai M."/>
            <person name="Futagami T."/>
            <person name="Toyoda A."/>
            <person name="Takaki Y."/>
            <person name="Nishi S."/>
            <person name="Hori S."/>
            <person name="Arai W."/>
            <person name="Tsubouchi T."/>
            <person name="Morono Y."/>
            <person name="Uchiyama I."/>
            <person name="Ito T."/>
            <person name="Fujiyama A."/>
            <person name="Inagaki F."/>
            <person name="Takami H."/>
        </authorList>
    </citation>
    <scope>NUCLEOTIDE SEQUENCE</scope>
    <source>
        <strain evidence="1">Expedition CK06-06</strain>
    </source>
</reference>
<proteinExistence type="predicted"/>
<comment type="caution">
    <text evidence="1">The sequence shown here is derived from an EMBL/GenBank/DDBJ whole genome shotgun (WGS) entry which is preliminary data.</text>
</comment>
<sequence length="133" mass="15020">MRKDRVPYNTNLAAEFWVLSALYRLGVEAHLTLGNKKSVDILLIRDSKTICTIDVKGLAGPYDWPADNIKVLDDPKHFFVFLSFEGKILDPLASPSVWIIPSNQTGPFIKRYKTRAVISRALVKRDGSEFKNA</sequence>
<evidence type="ECO:0000313" key="1">
    <source>
        <dbReference type="EMBL" id="GAH10749.1"/>
    </source>
</evidence>
<dbReference type="EMBL" id="BART01031107">
    <property type="protein sequence ID" value="GAH10749.1"/>
    <property type="molecule type" value="Genomic_DNA"/>
</dbReference>
<accession>X1E0P3</accession>
<protein>
    <recommendedName>
        <fullName evidence="2">PD(D/E)XK endonuclease domain-containing protein</fullName>
    </recommendedName>
</protein>
<gene>
    <name evidence="1" type="ORF">S01H4_54106</name>
</gene>
<name>X1E0P3_9ZZZZ</name>
<dbReference type="AlphaFoldDB" id="X1E0P3"/>
<feature type="non-terminal residue" evidence="1">
    <location>
        <position position="133"/>
    </location>
</feature>
<evidence type="ECO:0008006" key="2">
    <source>
        <dbReference type="Google" id="ProtNLM"/>
    </source>
</evidence>
<organism evidence="1">
    <name type="scientific">marine sediment metagenome</name>
    <dbReference type="NCBI Taxonomy" id="412755"/>
    <lineage>
        <taxon>unclassified sequences</taxon>
        <taxon>metagenomes</taxon>
        <taxon>ecological metagenomes</taxon>
    </lineage>
</organism>